<comment type="similarity">
    <text evidence="1">Belongs to the LytR/CpsA/Psr (LCP) family.</text>
</comment>
<gene>
    <name evidence="3" type="ORF">JF888_01765</name>
</gene>
<evidence type="ECO:0000313" key="3">
    <source>
        <dbReference type="EMBL" id="MBJ7601919.1"/>
    </source>
</evidence>
<proteinExistence type="inferred from homology"/>
<dbReference type="PANTHER" id="PTHR33392:SF6">
    <property type="entry name" value="POLYISOPRENYL-TEICHOIC ACID--PEPTIDOGLYCAN TEICHOIC ACID TRANSFERASE TAGU"/>
    <property type="match status" value="1"/>
</dbReference>
<dbReference type="EMBL" id="JAEKNQ010000010">
    <property type="protein sequence ID" value="MBJ7601919.1"/>
    <property type="molecule type" value="Genomic_DNA"/>
</dbReference>
<dbReference type="NCBIfam" id="TIGR00350">
    <property type="entry name" value="lytR_cpsA_psr"/>
    <property type="match status" value="1"/>
</dbReference>
<dbReference type="InterPro" id="IPR004474">
    <property type="entry name" value="LytR_CpsA_psr"/>
</dbReference>
<comment type="caution">
    <text evidence="3">The sequence shown here is derived from an EMBL/GenBank/DDBJ whole genome shotgun (WGS) entry which is preliminary data.</text>
</comment>
<protein>
    <submittedName>
        <fullName evidence="3">LCP family protein</fullName>
    </submittedName>
</protein>
<dbReference type="RefSeq" id="WP_338176304.1">
    <property type="nucleotide sequence ID" value="NZ_JAEKNQ010000010.1"/>
</dbReference>
<dbReference type="Gene3D" id="3.40.630.190">
    <property type="entry name" value="LCP protein"/>
    <property type="match status" value="1"/>
</dbReference>
<reference evidence="3 4" key="1">
    <citation type="submission" date="2020-10" db="EMBL/GenBank/DDBJ databases">
        <title>Ca. Dormibacterota MAGs.</title>
        <authorList>
            <person name="Montgomery K."/>
        </authorList>
    </citation>
    <scope>NUCLEOTIDE SEQUENCE [LARGE SCALE GENOMIC DNA]</scope>
    <source>
        <strain evidence="3">SC8811_S16_3</strain>
    </source>
</reference>
<dbReference type="Pfam" id="PF03816">
    <property type="entry name" value="LytR_cpsA_psr"/>
    <property type="match status" value="1"/>
</dbReference>
<evidence type="ECO:0000313" key="4">
    <source>
        <dbReference type="Proteomes" id="UP000620075"/>
    </source>
</evidence>
<dbReference type="Proteomes" id="UP000620075">
    <property type="component" value="Unassembled WGS sequence"/>
</dbReference>
<evidence type="ECO:0000259" key="2">
    <source>
        <dbReference type="Pfam" id="PF03816"/>
    </source>
</evidence>
<dbReference type="PANTHER" id="PTHR33392">
    <property type="entry name" value="POLYISOPRENYL-TEICHOIC ACID--PEPTIDOGLYCAN TEICHOIC ACID TRANSFERASE TAGU"/>
    <property type="match status" value="1"/>
</dbReference>
<evidence type="ECO:0000256" key="1">
    <source>
        <dbReference type="ARBA" id="ARBA00006068"/>
    </source>
</evidence>
<sequence length="470" mass="50994">MSEAIATEQSSRPRKRVVLAAALALVILAGGFAAYRAQGFLHSVTGFSNPFQEAQEAFRPAPGSIAWKLNHKEQVNLLLLGYGGAENDAPWLTDSMVVVSLDPASGRVMQVSIPRDLQVKIDAFANAPPVTEKVNAAYSVAMDTQGWSGQKSQFRTGKDRGGRLAEQTVTAVTGLKFDGYLAADFKAFRDVVDAMGGIEVCLDGPLDDYQYPDYHNGYVKGGIHFQKGCQHINGEQALQLARSRHAKQPAEASDFGRSRRQQLLLSAIRKQAMSVNALTKVPQLMDALQKDFSTDLDLNNLRALQAWTSKLRDNAIGHAAITVDDLVSDQCSSPAAYLVCPLDPSWRMMHQYFANLFVAPSVVTEKAPVQIANGSRSLAELGDRVSLSLKPLGLQVQPPQRVRSATATAVYDYSGGRYPETTRWLQQYFSATVVQPVAGQPSPTPQPPAGGLVVVLGHDYALRWLGQANA</sequence>
<accession>A0A934KAQ2</accession>
<organism evidence="3 4">
    <name type="scientific">Candidatus Dormiibacter inghamiae</name>
    <dbReference type="NCBI Taxonomy" id="3127013"/>
    <lineage>
        <taxon>Bacteria</taxon>
        <taxon>Bacillati</taxon>
        <taxon>Candidatus Dormiibacterota</taxon>
        <taxon>Candidatus Dormibacteria</taxon>
        <taxon>Candidatus Dormibacterales</taxon>
        <taxon>Candidatus Dormibacteraceae</taxon>
        <taxon>Candidatus Dormiibacter</taxon>
    </lineage>
</organism>
<name>A0A934KAQ2_9BACT</name>
<feature type="domain" description="Cell envelope-related transcriptional attenuator" evidence="2">
    <location>
        <begin position="93"/>
        <end position="272"/>
    </location>
</feature>
<dbReference type="InterPro" id="IPR050922">
    <property type="entry name" value="LytR/CpsA/Psr_CW_biosynth"/>
</dbReference>
<dbReference type="AlphaFoldDB" id="A0A934KAQ2"/>